<sequence>MASLSAEGNMQVNTSHVCRRIFTAKQQKRAFSFHLRGVKFVVAGWLGLLLAKPVVAQTKVYLAPRVDAQEAAATLRPYRFRTEHPDSAAAAKTAEDLLRQLQRDGFLAASIDSLQLASDTLVPYFHVGAHYRWAWLRPGNVPEVWLTKAGFRERFYQQMPFRGPQLARLEEALLRLAESNGYPFATLRLDSLQLQEDQLHATLHYEPGPIITFDSARVQGDVKIKSKFMARYLRIQPGDLYDQRRVETARRLLQQLPYLRELRAPTVTFSAGEARPYFFVEPRRVNQIDGIVGFLPNQRSGKLLINGQFTLELYNLFNAGKELKAHWQSTKPQSQLLDLAYVHPVLFGSLLELGANFYLLKEDSTFLNQQTQLALGYPLRQAGKLSFYTLRQRSRNNQAVATSTDPSLIPEVASFDLNSYGLAYERRSLDDLLYPHRGWLLTTQTAVGNKRIRPTATTEAWFDSIDPQSFQLQVRLRAERYSSLKSRLVLLTRVQGGALFNKNLFLNDLYRLGGLATLRGFNENFFYASRYAVGTAEVRFFTDDSSYLLVFFDQGWGQFRSPGSATPFFDFPLGAGAGLSFRTAAGIFNFVYSMGYSRAQAQAFAPSQSKIHFGLLSRF</sequence>
<dbReference type="AlphaFoldDB" id="A0A1G9MPE0"/>
<dbReference type="InterPro" id="IPR000184">
    <property type="entry name" value="Bac_surfAg_D15"/>
</dbReference>
<protein>
    <submittedName>
        <fullName evidence="7">Outer membrane protein assembly factor BamA</fullName>
    </submittedName>
</protein>
<evidence type="ECO:0000256" key="2">
    <source>
        <dbReference type="ARBA" id="ARBA00022452"/>
    </source>
</evidence>
<keyword evidence="3" id="KW-0812">Transmembrane</keyword>
<feature type="domain" description="POTRA" evidence="6">
    <location>
        <begin position="213"/>
        <end position="269"/>
    </location>
</feature>
<keyword evidence="8" id="KW-1185">Reference proteome</keyword>
<dbReference type="GO" id="GO:0019867">
    <property type="term" value="C:outer membrane"/>
    <property type="evidence" value="ECO:0007669"/>
    <property type="project" value="InterPro"/>
</dbReference>
<dbReference type="STRING" id="1075417.SAMN05421823_10832"/>
<dbReference type="Gene3D" id="3.10.20.310">
    <property type="entry name" value="membrane protein fhac"/>
    <property type="match status" value="1"/>
</dbReference>
<organism evidence="7 8">
    <name type="scientific">Catalinimonas alkaloidigena</name>
    <dbReference type="NCBI Taxonomy" id="1075417"/>
    <lineage>
        <taxon>Bacteria</taxon>
        <taxon>Pseudomonadati</taxon>
        <taxon>Bacteroidota</taxon>
        <taxon>Cytophagia</taxon>
        <taxon>Cytophagales</taxon>
        <taxon>Catalimonadaceae</taxon>
        <taxon>Catalinimonas</taxon>
    </lineage>
</organism>
<evidence type="ECO:0000313" key="8">
    <source>
        <dbReference type="Proteomes" id="UP000198510"/>
    </source>
</evidence>
<dbReference type="EMBL" id="FNFO01000008">
    <property type="protein sequence ID" value="SDL75525.1"/>
    <property type="molecule type" value="Genomic_DNA"/>
</dbReference>
<comment type="subcellular location">
    <subcellularLocation>
        <location evidence="1">Membrane</location>
    </subcellularLocation>
</comment>
<evidence type="ECO:0000256" key="1">
    <source>
        <dbReference type="ARBA" id="ARBA00004370"/>
    </source>
</evidence>
<gene>
    <name evidence="7" type="ORF">SAMN05421823_10832</name>
</gene>
<dbReference type="Pfam" id="PF01103">
    <property type="entry name" value="Omp85"/>
    <property type="match status" value="1"/>
</dbReference>
<dbReference type="PANTHER" id="PTHR12815:SF18">
    <property type="entry name" value="SORTING AND ASSEMBLY MACHINERY COMPONENT 50 HOMOLOG"/>
    <property type="match status" value="1"/>
</dbReference>
<dbReference type="Gene3D" id="2.40.160.50">
    <property type="entry name" value="membrane protein fhac: a member of the omp85/tpsb transporter family"/>
    <property type="match status" value="1"/>
</dbReference>
<dbReference type="InterPro" id="IPR039910">
    <property type="entry name" value="D15-like"/>
</dbReference>
<evidence type="ECO:0000256" key="3">
    <source>
        <dbReference type="ARBA" id="ARBA00022692"/>
    </source>
</evidence>
<dbReference type="InterPro" id="IPR010827">
    <property type="entry name" value="BamA/TamA_POTRA"/>
</dbReference>
<dbReference type="PANTHER" id="PTHR12815">
    <property type="entry name" value="SORTING AND ASSEMBLY MACHINERY SAMM50 PROTEIN FAMILY MEMBER"/>
    <property type="match status" value="1"/>
</dbReference>
<evidence type="ECO:0000259" key="6">
    <source>
        <dbReference type="Pfam" id="PF07244"/>
    </source>
</evidence>
<keyword evidence="2" id="KW-1134">Transmembrane beta strand</keyword>
<keyword evidence="4" id="KW-0472">Membrane</keyword>
<reference evidence="7 8" key="1">
    <citation type="submission" date="2016-10" db="EMBL/GenBank/DDBJ databases">
        <authorList>
            <person name="de Groot N.N."/>
        </authorList>
    </citation>
    <scope>NUCLEOTIDE SEQUENCE [LARGE SCALE GENOMIC DNA]</scope>
    <source>
        <strain evidence="7 8">DSM 25186</strain>
    </source>
</reference>
<proteinExistence type="predicted"/>
<dbReference type="Proteomes" id="UP000198510">
    <property type="component" value="Unassembled WGS sequence"/>
</dbReference>
<name>A0A1G9MPE0_9BACT</name>
<accession>A0A1G9MPE0</accession>
<evidence type="ECO:0000259" key="5">
    <source>
        <dbReference type="Pfam" id="PF01103"/>
    </source>
</evidence>
<evidence type="ECO:0000313" key="7">
    <source>
        <dbReference type="EMBL" id="SDL75525.1"/>
    </source>
</evidence>
<evidence type="ECO:0000256" key="4">
    <source>
        <dbReference type="ARBA" id="ARBA00023136"/>
    </source>
</evidence>
<dbReference type="Pfam" id="PF07244">
    <property type="entry name" value="POTRA"/>
    <property type="match status" value="1"/>
</dbReference>
<feature type="domain" description="Bacterial surface antigen (D15)" evidence="5">
    <location>
        <begin position="315"/>
        <end position="615"/>
    </location>
</feature>